<dbReference type="AlphaFoldDB" id="M1E949"/>
<evidence type="ECO:0000313" key="2">
    <source>
        <dbReference type="Proteomes" id="UP000011765"/>
    </source>
</evidence>
<dbReference type="Proteomes" id="UP000011765">
    <property type="component" value="Chromosome"/>
</dbReference>
<dbReference type="HOGENOM" id="CLU_2482272_0_0_9"/>
<dbReference type="KEGG" id="tnr:Thena_1721"/>
<sequence>MSVDQDFSEKLAKKFLIESELVKKISKNIRKKDFKNIKDSLISELVEEYYEFSKQIGYSIQLNALLGPYCILNISQKFWKKYNDKFA</sequence>
<name>M1E949_9BACT</name>
<evidence type="ECO:0000313" key="1">
    <source>
        <dbReference type="EMBL" id="AEE15330.1"/>
    </source>
</evidence>
<proteinExistence type="predicted"/>
<accession>M1E949</accession>
<keyword evidence="2" id="KW-1185">Reference proteome</keyword>
<organism evidence="1 2">
    <name type="scientific">Thermodesulfobium narugense DSM 14796</name>
    <dbReference type="NCBI Taxonomy" id="747365"/>
    <lineage>
        <taxon>Bacteria</taxon>
        <taxon>Pseudomonadati</taxon>
        <taxon>Thermodesulfobiota</taxon>
        <taxon>Thermodesulfobiia</taxon>
        <taxon>Thermodesulfobiales</taxon>
        <taxon>Thermodesulfobiaceae</taxon>
        <taxon>Thermodesulfobium</taxon>
    </lineage>
</organism>
<dbReference type="EMBL" id="CP002690">
    <property type="protein sequence ID" value="AEE15330.1"/>
    <property type="molecule type" value="Genomic_DNA"/>
</dbReference>
<reference evidence="1 2" key="1">
    <citation type="submission" date="2011-04" db="EMBL/GenBank/DDBJ databases">
        <title>The complete genome of Thermodesulfobium narugense DSM 14796.</title>
        <authorList>
            <consortium name="US DOE Joint Genome Institute (JGI-PGF)"/>
            <person name="Lucas S."/>
            <person name="Han J."/>
            <person name="Lapidus A."/>
            <person name="Bruce D."/>
            <person name="Goodwin L."/>
            <person name="Pitluck S."/>
            <person name="Peters L."/>
            <person name="Kyrpides N."/>
            <person name="Mavromatis K."/>
            <person name="Pagani I."/>
            <person name="Ivanova N."/>
            <person name="Ovchinnikova G."/>
            <person name="Zhang X."/>
            <person name="Saunders L."/>
            <person name="Detter J.C."/>
            <person name="Tapia R."/>
            <person name="Han C."/>
            <person name="Land M."/>
            <person name="Hauser L."/>
            <person name="Markowitz V."/>
            <person name="Cheng J.-F."/>
            <person name="Hugenholtz P."/>
            <person name="Woyke T."/>
            <person name="Wu D."/>
            <person name="Spring S."/>
            <person name="Schroeder M."/>
            <person name="Brambilla E."/>
            <person name="Klenk H.-P."/>
            <person name="Eisen J.A."/>
        </authorList>
    </citation>
    <scope>NUCLEOTIDE SEQUENCE [LARGE SCALE GENOMIC DNA]</scope>
    <source>
        <strain evidence="1 2">DSM 14796</strain>
    </source>
</reference>
<protein>
    <submittedName>
        <fullName evidence="1">Uncharacterized protein</fullName>
    </submittedName>
</protein>
<gene>
    <name evidence="1" type="ORF">Thena_1721</name>
</gene>